<dbReference type="STRING" id="1313296.SAMN05661091_2669"/>
<sequence>MDWNSVTFYLNQAFSWTLHNSIQACFLVFLILLCKQLGKERLPVRWHYAVWFLLIWKLVVPWSSDSSLSLFNWLPTPSLGSIQEAHLLTASGSFQPTEEAYPHNSIPHRDTYLSTEAGFSWFSVLSLIWIVGVIILAVTTIYTTYRFLSRVKDDSTVQDQTILRSLSQCKQQMGVTTPIPLRMSHRMTSPALMGIWRPQIWLPASILENLDEQELRHILLHELAHWKRRDIGVNSIISMLLIVNWFNPLLWYAASRMRQDQEMACDALVLTYLKETEVPLYGHTMIKMLELYAEPKKISITAGFSSSKKHVKRRIIMISRFKKRAYTWTASGIIVVLALGVFTLTDAQKVLGKELTFVTPVAGDIRSTPDQKGINIINNLNTPAKAAAAGKVLKAEYNTTLGNHVIIVHEDGYQTVYSHLEKLEVTAGATVTQGQLIGLLGSTGRSTGPHLNFQILKNGTPIDPMQFLVTETTKE</sequence>
<feature type="transmembrane region" description="Helical" evidence="1">
    <location>
        <begin position="231"/>
        <end position="254"/>
    </location>
</feature>
<reference evidence="4 5" key="1">
    <citation type="submission" date="2017-04" db="EMBL/GenBank/DDBJ databases">
        <authorList>
            <person name="Afonso C.L."/>
            <person name="Miller P.J."/>
            <person name="Scott M.A."/>
            <person name="Spackman E."/>
            <person name="Goraichik I."/>
            <person name="Dimitrov K.M."/>
            <person name="Suarez D.L."/>
            <person name="Swayne D.E."/>
        </authorList>
    </citation>
    <scope>NUCLEOTIDE SEQUENCE [LARGE SCALE GENOMIC DNA]</scope>
    <source>
        <strain evidence="4 5">N3/975</strain>
    </source>
</reference>
<keyword evidence="5" id="KW-1185">Reference proteome</keyword>
<dbReference type="AlphaFoldDB" id="A0A1X7HDW2"/>
<keyword evidence="1" id="KW-0812">Transmembrane</keyword>
<dbReference type="PANTHER" id="PTHR34978:SF3">
    <property type="entry name" value="SLR0241 PROTEIN"/>
    <property type="match status" value="1"/>
</dbReference>
<dbReference type="Pfam" id="PF01551">
    <property type="entry name" value="Peptidase_M23"/>
    <property type="match status" value="1"/>
</dbReference>
<dbReference type="SUPFAM" id="SSF51261">
    <property type="entry name" value="Duplicated hybrid motif"/>
    <property type="match status" value="1"/>
</dbReference>
<dbReference type="Proteomes" id="UP000192940">
    <property type="component" value="Chromosome I"/>
</dbReference>
<dbReference type="Pfam" id="PF05569">
    <property type="entry name" value="Peptidase_M56"/>
    <property type="match status" value="1"/>
</dbReference>
<dbReference type="InterPro" id="IPR016047">
    <property type="entry name" value="M23ase_b-sheet_dom"/>
</dbReference>
<dbReference type="InterPro" id="IPR052173">
    <property type="entry name" value="Beta-lactam_resp_regulator"/>
</dbReference>
<accession>A0A1X7HDW2</accession>
<dbReference type="PANTHER" id="PTHR34978">
    <property type="entry name" value="POSSIBLE SENSOR-TRANSDUCER PROTEIN BLAR"/>
    <property type="match status" value="1"/>
</dbReference>
<dbReference type="CDD" id="cd07341">
    <property type="entry name" value="M56_BlaR1_MecR1_like"/>
    <property type="match status" value="1"/>
</dbReference>
<organism evidence="4 5">
    <name type="scientific">Paenibacillus uliginis N3/975</name>
    <dbReference type="NCBI Taxonomy" id="1313296"/>
    <lineage>
        <taxon>Bacteria</taxon>
        <taxon>Bacillati</taxon>
        <taxon>Bacillota</taxon>
        <taxon>Bacilli</taxon>
        <taxon>Bacillales</taxon>
        <taxon>Paenibacillaceae</taxon>
        <taxon>Paenibacillus</taxon>
    </lineage>
</organism>
<evidence type="ECO:0000256" key="1">
    <source>
        <dbReference type="SAM" id="Phobius"/>
    </source>
</evidence>
<proteinExistence type="predicted"/>
<feature type="domain" description="M23ase beta-sheet core" evidence="2">
    <location>
        <begin position="371"/>
        <end position="464"/>
    </location>
</feature>
<evidence type="ECO:0000259" key="2">
    <source>
        <dbReference type="Pfam" id="PF01551"/>
    </source>
</evidence>
<protein>
    <submittedName>
        <fullName evidence="4">Bla regulator protein blaR1</fullName>
    </submittedName>
</protein>
<evidence type="ECO:0000259" key="3">
    <source>
        <dbReference type="Pfam" id="PF05569"/>
    </source>
</evidence>
<evidence type="ECO:0000313" key="5">
    <source>
        <dbReference type="Proteomes" id="UP000192940"/>
    </source>
</evidence>
<keyword evidence="1" id="KW-1133">Transmembrane helix</keyword>
<dbReference type="InterPro" id="IPR011055">
    <property type="entry name" value="Dup_hybrid_motif"/>
</dbReference>
<dbReference type="InterPro" id="IPR008756">
    <property type="entry name" value="Peptidase_M56"/>
</dbReference>
<keyword evidence="1" id="KW-0472">Membrane</keyword>
<dbReference type="CDD" id="cd12797">
    <property type="entry name" value="M23_peptidase"/>
    <property type="match status" value="1"/>
</dbReference>
<name>A0A1X7HDW2_9BACL</name>
<dbReference type="Gene3D" id="3.30.2010.10">
    <property type="entry name" value="Metalloproteases ('zincins'), catalytic domain"/>
    <property type="match status" value="1"/>
</dbReference>
<feature type="transmembrane region" description="Helical" evidence="1">
    <location>
        <begin position="325"/>
        <end position="344"/>
    </location>
</feature>
<dbReference type="EMBL" id="LT840184">
    <property type="protein sequence ID" value="SMF84618.1"/>
    <property type="molecule type" value="Genomic_DNA"/>
</dbReference>
<feature type="transmembrane region" description="Helical" evidence="1">
    <location>
        <begin position="119"/>
        <end position="142"/>
    </location>
</feature>
<gene>
    <name evidence="4" type="ORF">SAMN05661091_2669</name>
</gene>
<feature type="transmembrane region" description="Helical" evidence="1">
    <location>
        <begin position="13"/>
        <end position="34"/>
    </location>
</feature>
<dbReference type="RefSeq" id="WP_208919643.1">
    <property type="nucleotide sequence ID" value="NZ_LT840184.1"/>
</dbReference>
<evidence type="ECO:0000313" key="4">
    <source>
        <dbReference type="EMBL" id="SMF84618.1"/>
    </source>
</evidence>
<dbReference type="Gene3D" id="2.70.70.10">
    <property type="entry name" value="Glucose Permease (Domain IIA)"/>
    <property type="match status" value="1"/>
</dbReference>
<feature type="domain" description="Peptidase M56" evidence="3">
    <location>
        <begin position="18"/>
        <end position="318"/>
    </location>
</feature>